<sequence>MPLLVVAAHASSDGSDNRAMVLAFKTLADLQNLDLLMAMDANSAADFGEGKADGAASQSDFFDFINEIGVRHCYEHHGSKVTDPQTFHTVRKSRTFFQCQMKKAGKPDVSTKDFILGAGGFTAG</sequence>
<organism evidence="1 2">
    <name type="scientific">Polarella glacialis</name>
    <name type="common">Dinoflagellate</name>
    <dbReference type="NCBI Taxonomy" id="89957"/>
    <lineage>
        <taxon>Eukaryota</taxon>
        <taxon>Sar</taxon>
        <taxon>Alveolata</taxon>
        <taxon>Dinophyceae</taxon>
        <taxon>Suessiales</taxon>
        <taxon>Suessiaceae</taxon>
        <taxon>Polarella</taxon>
    </lineage>
</organism>
<evidence type="ECO:0000313" key="1">
    <source>
        <dbReference type="EMBL" id="CAE8589095.1"/>
    </source>
</evidence>
<comment type="caution">
    <text evidence="1">The sequence shown here is derived from an EMBL/GenBank/DDBJ whole genome shotgun (WGS) entry which is preliminary data.</text>
</comment>
<dbReference type="Proteomes" id="UP000654075">
    <property type="component" value="Unassembled WGS sequence"/>
</dbReference>
<reference evidence="1" key="1">
    <citation type="submission" date="2021-02" db="EMBL/GenBank/DDBJ databases">
        <authorList>
            <person name="Dougan E. K."/>
            <person name="Rhodes N."/>
            <person name="Thang M."/>
            <person name="Chan C."/>
        </authorList>
    </citation>
    <scope>NUCLEOTIDE SEQUENCE</scope>
</reference>
<name>A0A813DPS3_POLGL</name>
<feature type="non-terminal residue" evidence="1">
    <location>
        <position position="124"/>
    </location>
</feature>
<gene>
    <name evidence="1" type="ORF">PGLA1383_LOCUS7873</name>
</gene>
<protein>
    <submittedName>
        <fullName evidence="1">Uncharacterized protein</fullName>
    </submittedName>
</protein>
<dbReference type="EMBL" id="CAJNNV010003479">
    <property type="protein sequence ID" value="CAE8589095.1"/>
    <property type="molecule type" value="Genomic_DNA"/>
</dbReference>
<evidence type="ECO:0000313" key="2">
    <source>
        <dbReference type="Proteomes" id="UP000654075"/>
    </source>
</evidence>
<dbReference type="AlphaFoldDB" id="A0A813DPS3"/>
<accession>A0A813DPS3</accession>
<proteinExistence type="predicted"/>
<keyword evidence="2" id="KW-1185">Reference proteome</keyword>